<accession>A0A2A8HIV3</accession>
<evidence type="ECO:0000313" key="2">
    <source>
        <dbReference type="Proteomes" id="UP000220841"/>
    </source>
</evidence>
<dbReference type="RefSeq" id="WP_098226134.1">
    <property type="nucleotide sequence ID" value="NZ_NUBY01000031.1"/>
</dbReference>
<dbReference type="AlphaFoldDB" id="A0A2A8HIV3"/>
<evidence type="ECO:0000313" key="1">
    <source>
        <dbReference type="EMBL" id="PEQ08686.1"/>
    </source>
</evidence>
<protein>
    <submittedName>
        <fullName evidence="1">Uncharacterized protein</fullName>
    </submittedName>
</protein>
<gene>
    <name evidence="1" type="ORF">CN585_07990</name>
</gene>
<name>A0A2A8HIV3_9BACI</name>
<organism evidence="1 2">
    <name type="scientific">Bacillus toyonensis</name>
    <dbReference type="NCBI Taxonomy" id="155322"/>
    <lineage>
        <taxon>Bacteria</taxon>
        <taxon>Bacillati</taxon>
        <taxon>Bacillota</taxon>
        <taxon>Bacilli</taxon>
        <taxon>Bacillales</taxon>
        <taxon>Bacillaceae</taxon>
        <taxon>Bacillus</taxon>
        <taxon>Bacillus cereus group</taxon>
    </lineage>
</organism>
<dbReference type="EMBL" id="NUBY01000031">
    <property type="protein sequence ID" value="PEQ08686.1"/>
    <property type="molecule type" value="Genomic_DNA"/>
</dbReference>
<comment type="caution">
    <text evidence="1">The sequence shown here is derived from an EMBL/GenBank/DDBJ whole genome shotgun (WGS) entry which is preliminary data.</text>
</comment>
<sequence length="128" mass="14563">MAKKKTTVLDFDNDQEVVDEFEKKKNLFTNINNTSDIDNKNKINNKIDNEIASNIDNTIKNTSNSDSILSSVLSKTTKEPKKVYTGFYLEEPVVKMINKIVKDNKETNKSKLVNDLLTEAFKQAGLMK</sequence>
<proteinExistence type="predicted"/>
<dbReference type="Proteomes" id="UP000220841">
    <property type="component" value="Unassembled WGS sequence"/>
</dbReference>
<reference evidence="1 2" key="1">
    <citation type="submission" date="2017-09" db="EMBL/GenBank/DDBJ databases">
        <title>Large-scale bioinformatics analysis of Bacillus genomes uncovers conserved roles of natural products in bacterial physiology.</title>
        <authorList>
            <consortium name="Agbiome Team Llc"/>
            <person name="Bleich R.M."/>
            <person name="Grubbs K.J."/>
            <person name="Santa Maria K.C."/>
            <person name="Allen S.E."/>
            <person name="Farag S."/>
            <person name="Shank E.A."/>
            <person name="Bowers A."/>
        </authorList>
    </citation>
    <scope>NUCLEOTIDE SEQUENCE [LARGE SCALE GENOMIC DNA]</scope>
    <source>
        <strain evidence="1 2">AFS021349</strain>
    </source>
</reference>